<proteinExistence type="inferred from homology"/>
<evidence type="ECO:0000256" key="6">
    <source>
        <dbReference type="ARBA" id="ARBA00048184"/>
    </source>
</evidence>
<keyword evidence="10" id="KW-1185">Reference proteome</keyword>
<accession>A0A3N4LCG7</accession>
<dbReference type="Pfam" id="PF04101">
    <property type="entry name" value="Glyco_tran_28_C"/>
    <property type="match status" value="1"/>
</dbReference>
<dbReference type="InParanoid" id="A0A3N4LCG7"/>
<gene>
    <name evidence="7" type="primary">ALG13</name>
    <name evidence="9" type="ORF">L211DRAFT_842882</name>
</gene>
<evidence type="ECO:0000313" key="9">
    <source>
        <dbReference type="EMBL" id="RPB19159.1"/>
    </source>
</evidence>
<dbReference type="GO" id="GO:0043541">
    <property type="term" value="C:UDP-N-acetylglucosamine transferase complex"/>
    <property type="evidence" value="ECO:0007669"/>
    <property type="project" value="TreeGrafter"/>
</dbReference>
<evidence type="ECO:0000256" key="2">
    <source>
        <dbReference type="ARBA" id="ARBA00012614"/>
    </source>
</evidence>
<comment type="similarity">
    <text evidence="7">Belongs to the glycosyltransferase 28 family.</text>
</comment>
<evidence type="ECO:0000313" key="10">
    <source>
        <dbReference type="Proteomes" id="UP000267821"/>
    </source>
</evidence>
<evidence type="ECO:0000256" key="4">
    <source>
        <dbReference type="ARBA" id="ARBA00024804"/>
    </source>
</evidence>
<organism evidence="9 10">
    <name type="scientific">Terfezia boudieri ATCC MYA-4762</name>
    <dbReference type="NCBI Taxonomy" id="1051890"/>
    <lineage>
        <taxon>Eukaryota</taxon>
        <taxon>Fungi</taxon>
        <taxon>Dikarya</taxon>
        <taxon>Ascomycota</taxon>
        <taxon>Pezizomycotina</taxon>
        <taxon>Pezizomycetes</taxon>
        <taxon>Pezizales</taxon>
        <taxon>Pezizaceae</taxon>
        <taxon>Terfezia</taxon>
    </lineage>
</organism>
<evidence type="ECO:0000259" key="8">
    <source>
        <dbReference type="Pfam" id="PF04101"/>
    </source>
</evidence>
<sequence>MSLPPKTALITVGATAPFPALISASLAPAFLSTLSSLGYTHLLIQHGLTPTNFGGTPSGQSLLSSLTNLSTTSPLKITAFDFTPNLSSEIATSDLIISHAGSGSILEALRHVKRLVVVPNEDLMDNHQKELAGELEAQGYLIEGRVDNLPEAIKKAERATFKHFPRSGSEVFGRIVEEELGFEAEG</sequence>
<dbReference type="InterPro" id="IPR052474">
    <property type="entry name" value="UDP-GlcNAc_transferase"/>
</dbReference>
<dbReference type="EC" id="2.4.1.141" evidence="2 7"/>
<dbReference type="Gene3D" id="3.40.50.2000">
    <property type="entry name" value="Glycogen Phosphorylase B"/>
    <property type="match status" value="1"/>
</dbReference>
<comment type="subunit">
    <text evidence="1 7">Heterodimer with ALG14 to form a functional enzyme.</text>
</comment>
<dbReference type="SUPFAM" id="SSF53756">
    <property type="entry name" value="UDP-Glycosyltransferase/glycogen phosphorylase"/>
    <property type="match status" value="1"/>
</dbReference>
<evidence type="ECO:0000256" key="1">
    <source>
        <dbReference type="ARBA" id="ARBA00011198"/>
    </source>
</evidence>
<keyword evidence="7" id="KW-0328">Glycosyltransferase</keyword>
<name>A0A3N4LCG7_9PEZI</name>
<evidence type="ECO:0000256" key="5">
    <source>
        <dbReference type="ARBA" id="ARBA00032061"/>
    </source>
</evidence>
<dbReference type="Proteomes" id="UP000267821">
    <property type="component" value="Unassembled WGS sequence"/>
</dbReference>
<reference evidence="9 10" key="1">
    <citation type="journal article" date="2018" name="Nat. Ecol. Evol.">
        <title>Pezizomycetes genomes reveal the molecular basis of ectomycorrhizal truffle lifestyle.</title>
        <authorList>
            <person name="Murat C."/>
            <person name="Payen T."/>
            <person name="Noel B."/>
            <person name="Kuo A."/>
            <person name="Morin E."/>
            <person name="Chen J."/>
            <person name="Kohler A."/>
            <person name="Krizsan K."/>
            <person name="Balestrini R."/>
            <person name="Da Silva C."/>
            <person name="Montanini B."/>
            <person name="Hainaut M."/>
            <person name="Levati E."/>
            <person name="Barry K.W."/>
            <person name="Belfiori B."/>
            <person name="Cichocki N."/>
            <person name="Clum A."/>
            <person name="Dockter R.B."/>
            <person name="Fauchery L."/>
            <person name="Guy J."/>
            <person name="Iotti M."/>
            <person name="Le Tacon F."/>
            <person name="Lindquist E.A."/>
            <person name="Lipzen A."/>
            <person name="Malagnac F."/>
            <person name="Mello A."/>
            <person name="Molinier V."/>
            <person name="Miyauchi S."/>
            <person name="Poulain J."/>
            <person name="Riccioni C."/>
            <person name="Rubini A."/>
            <person name="Sitrit Y."/>
            <person name="Splivallo R."/>
            <person name="Traeger S."/>
            <person name="Wang M."/>
            <person name="Zifcakova L."/>
            <person name="Wipf D."/>
            <person name="Zambonelli A."/>
            <person name="Paolocci F."/>
            <person name="Nowrousian M."/>
            <person name="Ottonello S."/>
            <person name="Baldrian P."/>
            <person name="Spatafora J.W."/>
            <person name="Henrissat B."/>
            <person name="Nagy L.G."/>
            <person name="Aury J.M."/>
            <person name="Wincker P."/>
            <person name="Grigoriev I.V."/>
            <person name="Bonfante P."/>
            <person name="Martin F.M."/>
        </authorList>
    </citation>
    <scope>NUCLEOTIDE SEQUENCE [LARGE SCALE GENOMIC DNA]</scope>
    <source>
        <strain evidence="9 10">ATCC MYA-4762</strain>
    </source>
</reference>
<feature type="domain" description="Glycosyl transferase family 28 C-terminal" evidence="8">
    <location>
        <begin position="8"/>
        <end position="158"/>
    </location>
</feature>
<keyword evidence="7 9" id="KW-0808">Transferase</keyword>
<evidence type="ECO:0000256" key="3">
    <source>
        <dbReference type="ARBA" id="ARBA00017468"/>
    </source>
</evidence>
<dbReference type="GO" id="GO:0006488">
    <property type="term" value="P:dolichol-linked oligosaccharide biosynthetic process"/>
    <property type="evidence" value="ECO:0007669"/>
    <property type="project" value="TreeGrafter"/>
</dbReference>
<comment type="catalytic activity">
    <reaction evidence="6">
        <text>an N-acetyl-alpha-D-glucosaminyl-diphospho-di-trans,poly-cis-dolichol + UDP-N-acetyl-alpha-D-glucosamine = an N,N'-diacetylchitobiosyl-diphospho-di-trans,poly-cis-dolichol + UDP + H(+)</text>
        <dbReference type="Rhea" id="RHEA:23380"/>
        <dbReference type="Rhea" id="RHEA-COMP:19507"/>
        <dbReference type="Rhea" id="RHEA-COMP:19510"/>
        <dbReference type="ChEBI" id="CHEBI:15378"/>
        <dbReference type="ChEBI" id="CHEBI:57269"/>
        <dbReference type="ChEBI" id="CHEBI:57705"/>
        <dbReference type="ChEBI" id="CHEBI:58223"/>
        <dbReference type="ChEBI" id="CHEBI:58427"/>
        <dbReference type="EC" id="2.4.1.141"/>
    </reaction>
</comment>
<dbReference type="GO" id="GO:0004577">
    <property type="term" value="F:N-acetylglucosaminyldiphosphodolichol N-acetylglucosaminyltransferase activity"/>
    <property type="evidence" value="ECO:0007669"/>
    <property type="project" value="UniProtKB-EC"/>
</dbReference>
<dbReference type="OrthoDB" id="20273at2759"/>
<dbReference type="EMBL" id="ML121596">
    <property type="protein sequence ID" value="RPB19159.1"/>
    <property type="molecule type" value="Genomic_DNA"/>
</dbReference>
<dbReference type="InterPro" id="IPR007235">
    <property type="entry name" value="Glyco_trans_28_C"/>
</dbReference>
<evidence type="ECO:0000256" key="7">
    <source>
        <dbReference type="RuleBase" id="RU362128"/>
    </source>
</evidence>
<comment type="subcellular location">
    <subcellularLocation>
        <location evidence="7">Endoplasmic reticulum</location>
    </subcellularLocation>
</comment>
<dbReference type="FunCoup" id="A0A3N4LCG7">
    <property type="interactions" value="324"/>
</dbReference>
<comment type="function">
    <text evidence="4 7">Involved in protein N-glycosylation. Essential for the second step of the dolichol-linked oligosaccharide pathway.</text>
</comment>
<protein>
    <recommendedName>
        <fullName evidence="3 7">UDP-N-acetylglucosamine transferase subunit ALG13</fullName>
        <ecNumber evidence="2 7">2.4.1.141</ecNumber>
    </recommendedName>
    <alternativeName>
        <fullName evidence="5 7">Asparagine-linked glycosylation protein 13</fullName>
    </alternativeName>
</protein>
<keyword evidence="7" id="KW-0256">Endoplasmic reticulum</keyword>
<dbReference type="PANTHER" id="PTHR47043">
    <property type="entry name" value="UDP-N-ACETYLGLUCOSAMINE TRANSFERASE SUBUNIT ALG13"/>
    <property type="match status" value="1"/>
</dbReference>
<dbReference type="AlphaFoldDB" id="A0A3N4LCG7"/>
<dbReference type="STRING" id="1051890.A0A3N4LCG7"/>
<dbReference type="PANTHER" id="PTHR47043:SF1">
    <property type="entry name" value="UDP-N-ACETYLGLUCOSAMINE TRANSFERASE SUBUNIT ALG13"/>
    <property type="match status" value="1"/>
</dbReference>